<accession>A0AC35GGA1</accession>
<proteinExistence type="predicted"/>
<evidence type="ECO:0000313" key="2">
    <source>
        <dbReference type="WBParaSite" id="PS1159_v2.g4858.t1"/>
    </source>
</evidence>
<dbReference type="Proteomes" id="UP000887580">
    <property type="component" value="Unplaced"/>
</dbReference>
<sequence>MDVSQSRAAPIPFTKEELEGARRLRIRLCDTLPEEFDSEFFLARWWRAYKGDEKALENKLNELIEHRRAFGYNENNIHEKCKNLEFARKTFERFGIAQLNIDHYSDNVAVFVQRMKNSDLKQITQVIPLSYVCHSYFLLHECFQKAIRQKELETGKPASVAVILDLEGLNLTDFLNPMSNPSKLARLVVKIWSEYFSENMTRLYLMHPPGILSIMWQVVKHIADEKTQSSIAFIQKVEDLQNYLDPAAIPEDLGGTWRDDSGFADPPESCCQKPLPVSAEDYFDRNIWWKSHGFTKKAPEPKTTTIKNKSIFEITKELKEGEKLCWEFTTNTDLTFDIVRVISKSDTPESLKENIVISKSDTPESLKENIGHRNGKMEENDEETLSPKVTLTSLKVPEHGEIIAKHPGIYKFRWETSGGGWSLISNKLHYIVEICKQ</sequence>
<organism evidence="1 2">
    <name type="scientific">Panagrolaimus sp. PS1159</name>
    <dbReference type="NCBI Taxonomy" id="55785"/>
    <lineage>
        <taxon>Eukaryota</taxon>
        <taxon>Metazoa</taxon>
        <taxon>Ecdysozoa</taxon>
        <taxon>Nematoda</taxon>
        <taxon>Chromadorea</taxon>
        <taxon>Rhabditida</taxon>
        <taxon>Tylenchina</taxon>
        <taxon>Panagrolaimomorpha</taxon>
        <taxon>Panagrolaimoidea</taxon>
        <taxon>Panagrolaimidae</taxon>
        <taxon>Panagrolaimus</taxon>
    </lineage>
</organism>
<reference evidence="2" key="1">
    <citation type="submission" date="2022-11" db="UniProtKB">
        <authorList>
            <consortium name="WormBaseParasite"/>
        </authorList>
    </citation>
    <scope>IDENTIFICATION</scope>
</reference>
<dbReference type="WBParaSite" id="PS1159_v2.g4858.t1">
    <property type="protein sequence ID" value="PS1159_v2.g4858.t1"/>
    <property type="gene ID" value="PS1159_v2.g4858"/>
</dbReference>
<evidence type="ECO:0000313" key="1">
    <source>
        <dbReference type="Proteomes" id="UP000887580"/>
    </source>
</evidence>
<protein>
    <submittedName>
        <fullName evidence="2">CRAL-TRIO domain-containing protein</fullName>
    </submittedName>
</protein>
<name>A0AC35GGA1_9BILA</name>